<dbReference type="AlphaFoldDB" id="A0AAD5N5X9"/>
<accession>A0AAD5N5X9</accession>
<protein>
    <submittedName>
        <fullName evidence="1">Uncharacterized protein</fullName>
    </submittedName>
</protein>
<dbReference type="EMBL" id="JAHQIW010004597">
    <property type="protein sequence ID" value="KAJ1363051.1"/>
    <property type="molecule type" value="Genomic_DNA"/>
</dbReference>
<name>A0AAD5N5X9_PARTN</name>
<comment type="caution">
    <text evidence="1">The sequence shown here is derived from an EMBL/GenBank/DDBJ whole genome shotgun (WGS) entry which is preliminary data.</text>
</comment>
<keyword evidence="2" id="KW-1185">Reference proteome</keyword>
<evidence type="ECO:0000313" key="2">
    <source>
        <dbReference type="Proteomes" id="UP001196413"/>
    </source>
</evidence>
<proteinExistence type="predicted"/>
<dbReference type="Proteomes" id="UP001196413">
    <property type="component" value="Unassembled WGS sequence"/>
</dbReference>
<gene>
    <name evidence="1" type="ORF">KIN20_022807</name>
</gene>
<evidence type="ECO:0000313" key="1">
    <source>
        <dbReference type="EMBL" id="KAJ1363051.1"/>
    </source>
</evidence>
<organism evidence="1 2">
    <name type="scientific">Parelaphostrongylus tenuis</name>
    <name type="common">Meningeal worm</name>
    <dbReference type="NCBI Taxonomy" id="148309"/>
    <lineage>
        <taxon>Eukaryota</taxon>
        <taxon>Metazoa</taxon>
        <taxon>Ecdysozoa</taxon>
        <taxon>Nematoda</taxon>
        <taxon>Chromadorea</taxon>
        <taxon>Rhabditida</taxon>
        <taxon>Rhabditina</taxon>
        <taxon>Rhabditomorpha</taxon>
        <taxon>Strongyloidea</taxon>
        <taxon>Metastrongylidae</taxon>
        <taxon>Parelaphostrongylus</taxon>
    </lineage>
</organism>
<reference evidence="1" key="1">
    <citation type="submission" date="2021-06" db="EMBL/GenBank/DDBJ databases">
        <title>Parelaphostrongylus tenuis whole genome reference sequence.</title>
        <authorList>
            <person name="Garwood T.J."/>
            <person name="Larsen P.A."/>
            <person name="Fountain-Jones N.M."/>
            <person name="Garbe J.R."/>
            <person name="Macchietto M.G."/>
            <person name="Kania S.A."/>
            <person name="Gerhold R.W."/>
            <person name="Richards J.E."/>
            <person name="Wolf T.M."/>
        </authorList>
    </citation>
    <scope>NUCLEOTIDE SEQUENCE</scope>
    <source>
        <strain evidence="1">MNPRO001-30</strain>
        <tissue evidence="1">Meninges</tissue>
    </source>
</reference>
<sequence length="105" mass="11904">MESLHSEKNCVKKCSSSRRSAFCQSVRGNTSWTMMLLKNIGLSRGLSNRSRRVVTRFSKNDSPVVKLLSKQKEVEISPVRFSVRIPGLEEPACKRQLPLQLAWAI</sequence>